<dbReference type="PANTHER" id="PTHR30055:SF222">
    <property type="entry name" value="REGULATORY PROTEIN"/>
    <property type="match status" value="1"/>
</dbReference>
<dbReference type="PATRIC" id="fig|1423730.4.peg.572"/>
<dbReference type="OrthoDB" id="9780824at2"/>
<dbReference type="InterPro" id="IPR036271">
    <property type="entry name" value="Tet_transcr_reg_TetR-rel_C_sf"/>
</dbReference>
<name>A0A0R2EQM5_9LACO</name>
<dbReference type="EMBL" id="AYZJ01000085">
    <property type="protein sequence ID" value="KRN18608.1"/>
    <property type="molecule type" value="Genomic_DNA"/>
</dbReference>
<proteinExistence type="predicted"/>
<dbReference type="InterPro" id="IPR001647">
    <property type="entry name" value="HTH_TetR"/>
</dbReference>
<keyword evidence="1 2" id="KW-0238">DNA-binding</keyword>
<dbReference type="GO" id="GO:0003677">
    <property type="term" value="F:DNA binding"/>
    <property type="evidence" value="ECO:0007669"/>
    <property type="project" value="UniProtKB-UniRule"/>
</dbReference>
<dbReference type="AlphaFoldDB" id="A0A0R2EQM5"/>
<accession>A0A0R2EQM5</accession>
<gene>
    <name evidence="4" type="ORF">FC75_GL000548</name>
</gene>
<dbReference type="PROSITE" id="PS50977">
    <property type="entry name" value="HTH_TETR_2"/>
    <property type="match status" value="1"/>
</dbReference>
<evidence type="ECO:0000256" key="1">
    <source>
        <dbReference type="ARBA" id="ARBA00023125"/>
    </source>
</evidence>
<evidence type="ECO:0000259" key="3">
    <source>
        <dbReference type="PROSITE" id="PS50977"/>
    </source>
</evidence>
<evidence type="ECO:0000256" key="2">
    <source>
        <dbReference type="PROSITE-ProRule" id="PRU00335"/>
    </source>
</evidence>
<dbReference type="GO" id="GO:0006355">
    <property type="term" value="P:regulation of DNA-templated transcription"/>
    <property type="evidence" value="ECO:0007669"/>
    <property type="project" value="UniProtKB-ARBA"/>
</dbReference>
<comment type="caution">
    <text evidence="4">The sequence shown here is derived from an EMBL/GenBank/DDBJ whole genome shotgun (WGS) entry which is preliminary data.</text>
</comment>
<reference evidence="4 5" key="1">
    <citation type="journal article" date="2015" name="Genome Announc.">
        <title>Expanding the biotechnology potential of lactobacilli through comparative genomics of 213 strains and associated genera.</title>
        <authorList>
            <person name="Sun Z."/>
            <person name="Harris H.M."/>
            <person name="McCann A."/>
            <person name="Guo C."/>
            <person name="Argimon S."/>
            <person name="Zhang W."/>
            <person name="Yang X."/>
            <person name="Jeffery I.B."/>
            <person name="Cooney J.C."/>
            <person name="Kagawa T.F."/>
            <person name="Liu W."/>
            <person name="Song Y."/>
            <person name="Salvetti E."/>
            <person name="Wrobel A."/>
            <person name="Rasinkangas P."/>
            <person name="Parkhill J."/>
            <person name="Rea M.C."/>
            <person name="O'Sullivan O."/>
            <person name="Ritari J."/>
            <person name="Douillard F.P."/>
            <person name="Paul Ross R."/>
            <person name="Yang R."/>
            <person name="Briner A.E."/>
            <person name="Felis G.E."/>
            <person name="de Vos W.M."/>
            <person name="Barrangou R."/>
            <person name="Klaenhammer T.R."/>
            <person name="Caufield P.W."/>
            <person name="Cui Y."/>
            <person name="Zhang H."/>
            <person name="O'Toole P.W."/>
        </authorList>
    </citation>
    <scope>NUCLEOTIDE SEQUENCE [LARGE SCALE GENOMIC DNA]</scope>
    <source>
        <strain evidence="4 5">DSM 22697</strain>
    </source>
</reference>
<evidence type="ECO:0000313" key="5">
    <source>
        <dbReference type="Proteomes" id="UP000050865"/>
    </source>
</evidence>
<feature type="domain" description="HTH tetR-type" evidence="3">
    <location>
        <begin position="20"/>
        <end position="80"/>
    </location>
</feature>
<dbReference type="SUPFAM" id="SSF48498">
    <property type="entry name" value="Tetracyclin repressor-like, C-terminal domain"/>
    <property type="match status" value="1"/>
</dbReference>
<dbReference type="InterPro" id="IPR009057">
    <property type="entry name" value="Homeodomain-like_sf"/>
</dbReference>
<feature type="DNA-binding region" description="H-T-H motif" evidence="2">
    <location>
        <begin position="43"/>
        <end position="62"/>
    </location>
</feature>
<dbReference type="Gene3D" id="1.10.357.10">
    <property type="entry name" value="Tetracycline Repressor, domain 2"/>
    <property type="match status" value="1"/>
</dbReference>
<dbReference type="Proteomes" id="UP000050865">
    <property type="component" value="Unassembled WGS sequence"/>
</dbReference>
<organism evidence="4 5">
    <name type="scientific">Lacticaseibacillus camelliae DSM 22697 = JCM 13995</name>
    <dbReference type="NCBI Taxonomy" id="1423730"/>
    <lineage>
        <taxon>Bacteria</taxon>
        <taxon>Bacillati</taxon>
        <taxon>Bacillota</taxon>
        <taxon>Bacilli</taxon>
        <taxon>Lactobacillales</taxon>
        <taxon>Lactobacillaceae</taxon>
        <taxon>Lacticaseibacillus</taxon>
    </lineage>
</organism>
<dbReference type="RefSeq" id="WP_054662939.1">
    <property type="nucleotide sequence ID" value="NZ_AYZJ01000085.1"/>
</dbReference>
<dbReference type="STRING" id="1423730.FC75_GL000548"/>
<dbReference type="PRINTS" id="PR00455">
    <property type="entry name" value="HTHTETR"/>
</dbReference>
<dbReference type="PANTHER" id="PTHR30055">
    <property type="entry name" value="HTH-TYPE TRANSCRIPTIONAL REGULATOR RUTR"/>
    <property type="match status" value="1"/>
</dbReference>
<dbReference type="Pfam" id="PF00440">
    <property type="entry name" value="TetR_N"/>
    <property type="match status" value="1"/>
</dbReference>
<protein>
    <submittedName>
        <fullName evidence="4">TetR family transcriptional regulator</fullName>
    </submittedName>
</protein>
<dbReference type="InterPro" id="IPR050109">
    <property type="entry name" value="HTH-type_TetR-like_transc_reg"/>
</dbReference>
<dbReference type="SUPFAM" id="SSF46689">
    <property type="entry name" value="Homeodomain-like"/>
    <property type="match status" value="1"/>
</dbReference>
<keyword evidence="5" id="KW-1185">Reference proteome</keyword>
<evidence type="ECO:0000313" key="4">
    <source>
        <dbReference type="EMBL" id="KRN18608.1"/>
    </source>
</evidence>
<sequence length="217" mass="23676">MTEQEIVAPCSVASTVGELSAKQQAVLQASLTLFAQKGFANTTTLDIARAAHVAEGTVLKRFKTKEGILRVILTPLEAQILPQATDAFLTDLATHTELSFAELLSYAVANRLSFAMANREALRVMGQEISKHPEILTRLTARLQDLIEQRLDAILNHFRQSGELNDWPTMRIVRSVSGLALGYVMPNIMLSEESLDVEQTTAEIVATLLPAFTGGQA</sequence>